<comment type="caution">
    <text evidence="8">The sequence shown here is derived from an EMBL/GenBank/DDBJ whole genome shotgun (WGS) entry which is preliminary data.</text>
</comment>
<dbReference type="Gene3D" id="1.25.40.20">
    <property type="entry name" value="Ankyrin repeat-containing domain"/>
    <property type="match status" value="2"/>
</dbReference>
<dbReference type="PANTHER" id="PTHR24173">
    <property type="entry name" value="ANKYRIN REPEAT CONTAINING"/>
    <property type="match status" value="1"/>
</dbReference>
<dbReference type="InterPro" id="IPR002110">
    <property type="entry name" value="Ankyrin_rpt"/>
</dbReference>
<evidence type="ECO:0000313" key="8">
    <source>
        <dbReference type="EMBL" id="CAK9069001.1"/>
    </source>
</evidence>
<dbReference type="Pfam" id="PF12796">
    <property type="entry name" value="Ank_2"/>
    <property type="match status" value="1"/>
</dbReference>
<feature type="region of interest" description="Disordered" evidence="6">
    <location>
        <begin position="293"/>
        <end position="327"/>
    </location>
</feature>
<feature type="region of interest" description="Disordered" evidence="6">
    <location>
        <begin position="809"/>
        <end position="845"/>
    </location>
</feature>
<keyword evidence="1" id="KW-0479">Metal-binding</keyword>
<evidence type="ECO:0000256" key="1">
    <source>
        <dbReference type="ARBA" id="ARBA00022723"/>
    </source>
</evidence>
<gene>
    <name evidence="8" type="ORF">CCMP2556_LOCUS33912</name>
</gene>
<keyword evidence="4" id="KW-0119">Carbohydrate metabolism</keyword>
<dbReference type="Pfam" id="PF23166">
    <property type="entry name" value="Ig_N_CWD1"/>
    <property type="match status" value="1"/>
</dbReference>
<dbReference type="EMBL" id="CAXAMN010022395">
    <property type="protein sequence ID" value="CAK9069001.1"/>
    <property type="molecule type" value="Genomic_DNA"/>
</dbReference>
<feature type="compositionally biased region" description="Polar residues" evidence="6">
    <location>
        <begin position="812"/>
        <end position="830"/>
    </location>
</feature>
<dbReference type="SUPFAM" id="SSF48403">
    <property type="entry name" value="Ankyrin repeat"/>
    <property type="match status" value="1"/>
</dbReference>
<proteinExistence type="predicted"/>
<keyword evidence="9" id="KW-1185">Reference proteome</keyword>
<name>A0ABP0NZK6_9DINO</name>
<feature type="repeat" description="ANK" evidence="5">
    <location>
        <begin position="1095"/>
        <end position="1127"/>
    </location>
</feature>
<feature type="region of interest" description="Disordered" evidence="6">
    <location>
        <begin position="130"/>
        <end position="154"/>
    </location>
</feature>
<feature type="compositionally biased region" description="Basic and acidic residues" evidence="6">
    <location>
        <begin position="131"/>
        <end position="141"/>
    </location>
</feature>
<evidence type="ECO:0000256" key="4">
    <source>
        <dbReference type="ARBA" id="ARBA00023277"/>
    </source>
</evidence>
<feature type="compositionally biased region" description="Low complexity" evidence="6">
    <location>
        <begin position="304"/>
        <end position="327"/>
    </location>
</feature>
<accession>A0ABP0NZK6</accession>
<dbReference type="PANTHER" id="PTHR24173:SF74">
    <property type="entry name" value="ANKYRIN REPEAT DOMAIN-CONTAINING PROTEIN 16"/>
    <property type="match status" value="1"/>
</dbReference>
<evidence type="ECO:0000256" key="6">
    <source>
        <dbReference type="SAM" id="MobiDB-lite"/>
    </source>
</evidence>
<protein>
    <recommendedName>
        <fullName evidence="7">Alpha-glucan water dikinase-like N-terminal Ig-like domain-containing protein</fullName>
    </recommendedName>
</protein>
<evidence type="ECO:0000256" key="2">
    <source>
        <dbReference type="ARBA" id="ARBA00022737"/>
    </source>
</evidence>
<dbReference type="Pfam" id="PF13637">
    <property type="entry name" value="Ank_4"/>
    <property type="match status" value="1"/>
</dbReference>
<dbReference type="PROSITE" id="PS50088">
    <property type="entry name" value="ANK_REPEAT"/>
    <property type="match status" value="3"/>
</dbReference>
<feature type="compositionally biased region" description="Low complexity" evidence="6">
    <location>
        <begin position="639"/>
        <end position="654"/>
    </location>
</feature>
<keyword evidence="3 5" id="KW-0040">ANK repeat</keyword>
<feature type="compositionally biased region" description="Basic and acidic residues" evidence="6">
    <location>
        <begin position="582"/>
        <end position="595"/>
    </location>
</feature>
<evidence type="ECO:0000313" key="9">
    <source>
        <dbReference type="Proteomes" id="UP001642484"/>
    </source>
</evidence>
<dbReference type="PROSITE" id="PS50297">
    <property type="entry name" value="ANK_REP_REGION"/>
    <property type="match status" value="3"/>
</dbReference>
<feature type="repeat" description="ANK" evidence="5">
    <location>
        <begin position="989"/>
        <end position="1022"/>
    </location>
</feature>
<feature type="region of interest" description="Disordered" evidence="6">
    <location>
        <begin position="574"/>
        <end position="661"/>
    </location>
</feature>
<organism evidence="8 9">
    <name type="scientific">Durusdinium trenchii</name>
    <dbReference type="NCBI Taxonomy" id="1381693"/>
    <lineage>
        <taxon>Eukaryota</taxon>
        <taxon>Sar</taxon>
        <taxon>Alveolata</taxon>
        <taxon>Dinophyceae</taxon>
        <taxon>Suessiales</taxon>
        <taxon>Symbiodiniaceae</taxon>
        <taxon>Durusdinium</taxon>
    </lineage>
</organism>
<keyword evidence="2" id="KW-0677">Repeat</keyword>
<dbReference type="InterPro" id="IPR056301">
    <property type="entry name" value="GWD-like_N_Ig"/>
</dbReference>
<evidence type="ECO:0000256" key="3">
    <source>
        <dbReference type="ARBA" id="ARBA00023043"/>
    </source>
</evidence>
<evidence type="ECO:0000256" key="5">
    <source>
        <dbReference type="PROSITE-ProRule" id="PRU00023"/>
    </source>
</evidence>
<feature type="domain" description="Alpha-glucan water dikinase-like N-terminal Ig-like" evidence="7">
    <location>
        <begin position="193"/>
        <end position="292"/>
    </location>
</feature>
<dbReference type="Proteomes" id="UP001642484">
    <property type="component" value="Unassembled WGS sequence"/>
</dbReference>
<sequence length="1171" mass="129025">MSIAEAAKPQVMDFAEEEFRMLLWSLPRCALDSALTLLEHAEAAGRTLTAQCLSALLAEAEQRQLAKLEAALLQRLGRSASPSEGLAQLAASAAQEHHSTMTDVSAYTTRSKWSALKFILPASSAPAFFPERNRTVPAEKRKPQRKPRQGGEELDLAADGIRKEEWIRDERGTPGGLVKTKVYRAQNGRQALEVHLWGEVSAEHANLILHWGFLHQKDSFAWTRPGKVAWPVPTWAAEPEACQSPVIETGTSMGHSGSPKRTWMLVVRIPMEVMPKGFAFVLKMDQNRWFKKGPQKGPDDCVVSLEGLSLGPSSQSPQPEPAPSSRTASFSSFSSALTFSSWFVVDGDQCFLPNAAFPNEDNTGLTYVSALRAGSKVLSADEEVTVQSIQEHPEDRHEIVLVGTRHAQIRVSKEHLIPVRIAGKDMVRKAAWRLALNDLVLVNNEPSPVKKIKEVGLKTKLFAVRFENPNTRVKAYDLSSPIQAYGNPNIEDPARKMAWEESWDLLSEDHLRQAVGAGGDLALRLLRKKTLALRPRSAWDDEEIQPWQLGATCTQRSAVTSNLVSTINLGQSSPLRCLRSPDPAHRRPDLRHDVLASDDFGYPNPSPQRVQFERNDRVQRQPVGAAPPPRIPSFKEALRLASTPSTSATSARSAARWEEPSESRSAAFTGLRLPAPSLPSFTNRRSLAELDLLVAEAESRIRNLELWHATPCPEVPSRFGMKSNLEECIQHAEQSLQLATKRARAIEMLRPTADAPSFASAEVGQRMQLASLRASLAQLELRFERVMSLQPGASPSPAGRPDAALGVRSELSGATSPVSPVNNVASTTNERAPPRAQCAASSRSEEDFRRLEDELQKAKIEIEELRGKNCDLERENERLEKQVIESKSSLKELKDAKAPKVEDMTEKFRQEKAQFQKELEEQKTIVRSLEAQLQAANESREGRLTSPEAEEAEAKTCRDIFDAAEKGALDALRYFLRAAPQRVAQTNGQGQTPLMRAVEKGQLSAAKDLVLIFGAEVNSKDSFGETSLHLLARHFVSGLGRSASIFHVLSAAQIRMDAVNNFRRTALHLAAQFGQGDMAQLLLDAKAPLEVQDDRGRRPLHLAVQFGHSNMVQQLLKAKADVQAKDDTGADARTLAAARADATGAELRRLLAEAAAKACRVLRGQRFKTSN</sequence>
<feature type="repeat" description="ANK" evidence="5">
    <location>
        <begin position="1062"/>
        <end position="1094"/>
    </location>
</feature>
<reference evidence="8 9" key="1">
    <citation type="submission" date="2024-02" db="EMBL/GenBank/DDBJ databases">
        <authorList>
            <person name="Chen Y."/>
            <person name="Shah S."/>
            <person name="Dougan E. K."/>
            <person name="Thang M."/>
            <person name="Chan C."/>
        </authorList>
    </citation>
    <scope>NUCLEOTIDE SEQUENCE [LARGE SCALE GENOMIC DNA]</scope>
</reference>
<dbReference type="SMART" id="SM00248">
    <property type="entry name" value="ANK"/>
    <property type="match status" value="4"/>
</dbReference>
<dbReference type="InterPro" id="IPR036770">
    <property type="entry name" value="Ankyrin_rpt-contain_sf"/>
</dbReference>
<evidence type="ECO:0000259" key="7">
    <source>
        <dbReference type="Pfam" id="PF23166"/>
    </source>
</evidence>